<keyword evidence="3" id="KW-1185">Reference proteome</keyword>
<protein>
    <submittedName>
        <fullName evidence="2">Predicted membrane protein</fullName>
    </submittedName>
</protein>
<feature type="transmembrane region" description="Helical" evidence="1">
    <location>
        <begin position="38"/>
        <end position="56"/>
    </location>
</feature>
<reference evidence="2 3" key="1">
    <citation type="submission" date="2018-09" db="EMBL/GenBank/DDBJ databases">
        <title>Zymobacter palmae IAM14233 (=T109) whole genome analysis.</title>
        <authorList>
            <person name="Yanase H."/>
        </authorList>
    </citation>
    <scope>NUCLEOTIDE SEQUENCE [LARGE SCALE GENOMIC DNA]</scope>
    <source>
        <strain evidence="2 3">IAM14233</strain>
    </source>
</reference>
<dbReference type="Pfam" id="PF05437">
    <property type="entry name" value="AzlD"/>
    <property type="match status" value="1"/>
</dbReference>
<dbReference type="AlphaFoldDB" id="A0A348HB65"/>
<evidence type="ECO:0000313" key="2">
    <source>
        <dbReference type="EMBL" id="BBG28867.1"/>
    </source>
</evidence>
<sequence length="98" mass="10526">MLMTCLTIVVMALMTYLTRIAGYLVFRNIEMGQRTRQVMEAAPGCVLIAVIAPHFATGRLADVLALAITIAVASRFPLLVTVLAGVASAGILRWLLPL</sequence>
<dbReference type="RefSeq" id="WP_027704405.1">
    <property type="nucleotide sequence ID" value="NZ_AP018933.1"/>
</dbReference>
<gene>
    <name evidence="2" type="ORF">ZBT109_0067</name>
</gene>
<accession>A0A348HB65</accession>
<organism evidence="2 3">
    <name type="scientific">Zymobacter palmae</name>
    <dbReference type="NCBI Taxonomy" id="33074"/>
    <lineage>
        <taxon>Bacteria</taxon>
        <taxon>Pseudomonadati</taxon>
        <taxon>Pseudomonadota</taxon>
        <taxon>Gammaproteobacteria</taxon>
        <taxon>Oceanospirillales</taxon>
        <taxon>Halomonadaceae</taxon>
        <taxon>Zymobacter group</taxon>
        <taxon>Zymobacter</taxon>
    </lineage>
</organism>
<dbReference type="InterPro" id="IPR008407">
    <property type="entry name" value="Brnchd-chn_aa_trnsp_AzlD"/>
</dbReference>
<keyword evidence="1" id="KW-0812">Transmembrane</keyword>
<feature type="transmembrane region" description="Helical" evidence="1">
    <location>
        <begin position="6"/>
        <end position="26"/>
    </location>
</feature>
<name>A0A348HB65_9GAMM</name>
<dbReference type="KEGG" id="zpl:ZBT109_0067"/>
<evidence type="ECO:0000313" key="3">
    <source>
        <dbReference type="Proteomes" id="UP000267342"/>
    </source>
</evidence>
<keyword evidence="1" id="KW-0472">Membrane</keyword>
<dbReference type="EMBL" id="AP018933">
    <property type="protein sequence ID" value="BBG28867.1"/>
    <property type="molecule type" value="Genomic_DNA"/>
</dbReference>
<evidence type="ECO:0000256" key="1">
    <source>
        <dbReference type="SAM" id="Phobius"/>
    </source>
</evidence>
<feature type="transmembrane region" description="Helical" evidence="1">
    <location>
        <begin position="76"/>
        <end position="96"/>
    </location>
</feature>
<dbReference type="Proteomes" id="UP000267342">
    <property type="component" value="Chromosome"/>
</dbReference>
<dbReference type="OrthoDB" id="3078300at2"/>
<keyword evidence="1" id="KW-1133">Transmembrane helix</keyword>
<proteinExistence type="predicted"/>
<dbReference type="STRING" id="1123510.GCA_000620025_00155"/>